<dbReference type="Proteomes" id="UP000294575">
    <property type="component" value="Unassembled WGS sequence"/>
</dbReference>
<dbReference type="AlphaFoldDB" id="A0A4R6U0T5"/>
<gene>
    <name evidence="1" type="ORF">DFQ45_10180</name>
</gene>
<dbReference type="EMBL" id="SNYK01000001">
    <property type="protein sequence ID" value="TDQ39948.1"/>
    <property type="molecule type" value="Genomic_DNA"/>
</dbReference>
<proteinExistence type="predicted"/>
<comment type="caution">
    <text evidence="1">The sequence shown here is derived from an EMBL/GenBank/DDBJ whole genome shotgun (WGS) entry which is preliminary data.</text>
</comment>
<keyword evidence="2" id="KW-1185">Reference proteome</keyword>
<organism evidence="1 2">
    <name type="scientific">Thiopseudomonas denitrificans</name>
    <dbReference type="NCBI Taxonomy" id="1501432"/>
    <lineage>
        <taxon>Bacteria</taxon>
        <taxon>Pseudomonadati</taxon>
        <taxon>Pseudomonadota</taxon>
        <taxon>Gammaproteobacteria</taxon>
        <taxon>Pseudomonadales</taxon>
        <taxon>Pseudomonadaceae</taxon>
        <taxon>Thiopseudomonas</taxon>
    </lineage>
</organism>
<name>A0A4R6U0T5_9GAMM</name>
<dbReference type="RefSeq" id="WP_240622498.1">
    <property type="nucleotide sequence ID" value="NZ_LNJZ01000007.1"/>
</dbReference>
<protein>
    <submittedName>
        <fullName evidence="1">Uncharacterized protein</fullName>
    </submittedName>
</protein>
<sequence length="135" mass="14566">MNVVTPKSARSFIDESLFSGEFHNKKSKISWFKAGRRKKLNSSVVAEILDRAASGFCSEQPACSEAFAQAMRAGVVLLAHTGGSWAVYAWKDQLSDPRCEAPGAVAVDVLGNIWQATGGNEYEGAEAWEVLRTAA</sequence>
<evidence type="ECO:0000313" key="2">
    <source>
        <dbReference type="Proteomes" id="UP000294575"/>
    </source>
</evidence>
<accession>A0A4R6U0T5</accession>
<reference evidence="1 2" key="1">
    <citation type="submission" date="2019-03" db="EMBL/GenBank/DDBJ databases">
        <title>Genomic Encyclopedia of Type Strains, Phase IV (KMG-IV): sequencing the most valuable type-strain genomes for metagenomic binning, comparative biology and taxonomic classification.</title>
        <authorList>
            <person name="Goeker M."/>
        </authorList>
    </citation>
    <scope>NUCLEOTIDE SEQUENCE [LARGE SCALE GENOMIC DNA]</scope>
    <source>
        <strain evidence="1 2">DSM 28679</strain>
    </source>
</reference>
<evidence type="ECO:0000313" key="1">
    <source>
        <dbReference type="EMBL" id="TDQ39948.1"/>
    </source>
</evidence>